<proteinExistence type="predicted"/>
<dbReference type="PANTHER" id="PTHR46148:SF57">
    <property type="entry name" value="OS12G0499874 PROTEIN"/>
    <property type="match status" value="1"/>
</dbReference>
<dbReference type="Pfam" id="PF24626">
    <property type="entry name" value="SH3_Tf2-1"/>
    <property type="match status" value="1"/>
</dbReference>
<dbReference type="InterPro" id="IPR056924">
    <property type="entry name" value="SH3_Tf2-1"/>
</dbReference>
<keyword evidence="3" id="KW-1185">Reference proteome</keyword>
<evidence type="ECO:0000259" key="1">
    <source>
        <dbReference type="Pfam" id="PF24626"/>
    </source>
</evidence>
<name>A0AAF1A3A5_SOLVR</name>
<dbReference type="Gene3D" id="3.30.70.270">
    <property type="match status" value="1"/>
</dbReference>
<dbReference type="Proteomes" id="UP001234989">
    <property type="component" value="Chromosome 12"/>
</dbReference>
<dbReference type="EMBL" id="CP133623">
    <property type="protein sequence ID" value="WMV58759.1"/>
    <property type="molecule type" value="Genomic_DNA"/>
</dbReference>
<protein>
    <recommendedName>
        <fullName evidence="1">Tf2-1-like SH3-like domain-containing protein</fullName>
    </recommendedName>
</protein>
<organism evidence="2 3">
    <name type="scientific">Solanum verrucosum</name>
    <dbReference type="NCBI Taxonomy" id="315347"/>
    <lineage>
        <taxon>Eukaryota</taxon>
        <taxon>Viridiplantae</taxon>
        <taxon>Streptophyta</taxon>
        <taxon>Embryophyta</taxon>
        <taxon>Tracheophyta</taxon>
        <taxon>Spermatophyta</taxon>
        <taxon>Magnoliopsida</taxon>
        <taxon>eudicotyledons</taxon>
        <taxon>Gunneridae</taxon>
        <taxon>Pentapetalae</taxon>
        <taxon>asterids</taxon>
        <taxon>lamiids</taxon>
        <taxon>Solanales</taxon>
        <taxon>Solanaceae</taxon>
        <taxon>Solanoideae</taxon>
        <taxon>Solaneae</taxon>
        <taxon>Solanum</taxon>
    </lineage>
</organism>
<dbReference type="AlphaFoldDB" id="A0AAF1A3A5"/>
<dbReference type="InterPro" id="IPR043128">
    <property type="entry name" value="Rev_trsase/Diguanyl_cyclase"/>
</dbReference>
<sequence>MAFQTQYGHYKFVVMSFGLTNAPATFMDLMNKKVCGKIFLDSPLTVWTQKKFKFVWSEAFEKSFQEFKDRLTSAPVLTLPEGSDGKENMVVDALSWLSMGSVSHVEEDKKEFVHDVQRLARSGDRLFDSTKVCVMVHNGSKSSFVSDVKSKQGPYHIMRRIGKVAYELDLPNDLASVHLVFHVSLLKKCVCDTTSIMSLESLGIKETFLMKKFRLILWTDKLRS</sequence>
<evidence type="ECO:0000313" key="2">
    <source>
        <dbReference type="EMBL" id="WMV58759.1"/>
    </source>
</evidence>
<dbReference type="PANTHER" id="PTHR46148">
    <property type="entry name" value="CHROMO DOMAIN-CONTAINING PROTEIN"/>
    <property type="match status" value="1"/>
</dbReference>
<dbReference type="SUPFAM" id="SSF56672">
    <property type="entry name" value="DNA/RNA polymerases"/>
    <property type="match status" value="1"/>
</dbReference>
<feature type="domain" description="Tf2-1-like SH3-like" evidence="1">
    <location>
        <begin position="151"/>
        <end position="190"/>
    </location>
</feature>
<dbReference type="InterPro" id="IPR043502">
    <property type="entry name" value="DNA/RNA_pol_sf"/>
</dbReference>
<accession>A0AAF1A3A5</accession>
<gene>
    <name evidence="2" type="ORF">MTR67_052144</name>
</gene>
<reference evidence="2" key="1">
    <citation type="submission" date="2023-08" db="EMBL/GenBank/DDBJ databases">
        <title>A de novo genome assembly of Solanum verrucosum Schlechtendal, a Mexican diploid species geographically isolated from the other diploid A-genome species in potato relatives.</title>
        <authorList>
            <person name="Hosaka K."/>
        </authorList>
    </citation>
    <scope>NUCLEOTIDE SEQUENCE</scope>
    <source>
        <tissue evidence="2">Young leaves</tissue>
    </source>
</reference>
<evidence type="ECO:0000313" key="3">
    <source>
        <dbReference type="Proteomes" id="UP001234989"/>
    </source>
</evidence>